<organism evidence="12 13">
    <name type="scientific">Bauldia litoralis</name>
    <dbReference type="NCBI Taxonomy" id="665467"/>
    <lineage>
        <taxon>Bacteria</taxon>
        <taxon>Pseudomonadati</taxon>
        <taxon>Pseudomonadota</taxon>
        <taxon>Alphaproteobacteria</taxon>
        <taxon>Hyphomicrobiales</taxon>
        <taxon>Kaistiaceae</taxon>
        <taxon>Bauldia</taxon>
    </lineage>
</organism>
<dbReference type="PROSITE" id="PS00211">
    <property type="entry name" value="ABC_TRANSPORTER_1"/>
    <property type="match status" value="1"/>
</dbReference>
<evidence type="ECO:0000256" key="10">
    <source>
        <dbReference type="ARBA" id="ARBA00023136"/>
    </source>
</evidence>
<dbReference type="GO" id="GO:0005524">
    <property type="term" value="F:ATP binding"/>
    <property type="evidence" value="ECO:0007669"/>
    <property type="project" value="UniProtKB-KW"/>
</dbReference>
<dbReference type="STRING" id="665467.SAMN02982931_01843"/>
<dbReference type="InterPro" id="IPR017871">
    <property type="entry name" value="ABC_transporter-like_CS"/>
</dbReference>
<keyword evidence="4" id="KW-1003">Cell membrane</keyword>
<dbReference type="EMBL" id="FMXQ01000003">
    <property type="protein sequence ID" value="SDB24016.1"/>
    <property type="molecule type" value="Genomic_DNA"/>
</dbReference>
<feature type="domain" description="ABC transporter" evidence="11">
    <location>
        <begin position="4"/>
        <end position="246"/>
    </location>
</feature>
<dbReference type="InterPro" id="IPR027417">
    <property type="entry name" value="P-loop_NTPase"/>
</dbReference>
<name>A0A1G6BTT1_9HYPH</name>
<evidence type="ECO:0000256" key="1">
    <source>
        <dbReference type="ARBA" id="ARBA00004202"/>
    </source>
</evidence>
<dbReference type="AlphaFoldDB" id="A0A1G6BTT1"/>
<keyword evidence="5" id="KW-0762">Sugar transport</keyword>
<comment type="subcellular location">
    <subcellularLocation>
        <location evidence="1">Cell membrane</location>
        <topology evidence="1">Peripheral membrane protein</topology>
    </subcellularLocation>
</comment>
<dbReference type="InterPro" id="IPR050107">
    <property type="entry name" value="ABC_carbohydrate_import_ATPase"/>
</dbReference>
<keyword evidence="10" id="KW-0472">Membrane</keyword>
<dbReference type="OrthoDB" id="9805029at2"/>
<dbReference type="Gene3D" id="3.40.50.300">
    <property type="entry name" value="P-loop containing nucleotide triphosphate hydrolases"/>
    <property type="match status" value="2"/>
</dbReference>
<dbReference type="Proteomes" id="UP000199071">
    <property type="component" value="Unassembled WGS sequence"/>
</dbReference>
<evidence type="ECO:0000256" key="7">
    <source>
        <dbReference type="ARBA" id="ARBA00022741"/>
    </source>
</evidence>
<accession>A0A1G6BTT1</accession>
<dbReference type="CDD" id="cd03215">
    <property type="entry name" value="ABC_Carb_Monos_II"/>
    <property type="match status" value="1"/>
</dbReference>
<dbReference type="GO" id="GO:0005886">
    <property type="term" value="C:plasma membrane"/>
    <property type="evidence" value="ECO:0007669"/>
    <property type="project" value="UniProtKB-SubCell"/>
</dbReference>
<dbReference type="InterPro" id="IPR003593">
    <property type="entry name" value="AAA+_ATPase"/>
</dbReference>
<proteinExistence type="inferred from homology"/>
<sequence>MSLLALEGVSKAYAGVPALRSVSLDIAPGEIHALMGENGAGKSTLIKILAGVVAPDEAAISVEGRAVTIDAPNAAFAHGLRFIHQELNVVPTLSVAENIFLGRPYPRRLGGLIDWRQLAEQARQALARLGISHIDPRHKMGRLGTGDRMLVSISTAFLDTEGAAAKIYVMDEPTAALTGDESERLFAVLREIRRAGGSVIYVSHRLDEVMQLCDRVTVLRDGAVIVTKPIAETPQDEIIRMMIGRAVDHAYPEPMAAAGDEAALVVDELAGDGLDPVSFAVKKGEIVGLAGLAGAGQSEVLRLLMGADTVRGGRVRIGGIEGRATDPAAAWRSGLAYVPRERRSEGLVLSRPITENITLAHLGRFSRGGAVLARRRERAIATARAAEVRLKARGLGQRCYELSGGNQQKVVFAKALSVEPQVLLLDEPTRGVDVGAKFDIYSLIREWSARGMAVLIASSDFPELLGMCDRIIVMREGGIATSLSAHGLSEEVLLTHCYGHHQAIVSEGQPALSAGGPAS</sequence>
<reference evidence="12 13" key="1">
    <citation type="submission" date="2016-10" db="EMBL/GenBank/DDBJ databases">
        <authorList>
            <person name="de Groot N.N."/>
        </authorList>
    </citation>
    <scope>NUCLEOTIDE SEQUENCE [LARGE SCALE GENOMIC DNA]</scope>
    <source>
        <strain evidence="12 13">ATCC 35022</strain>
    </source>
</reference>
<keyword evidence="13" id="KW-1185">Reference proteome</keyword>
<dbReference type="FunFam" id="3.40.50.300:FF:000127">
    <property type="entry name" value="Ribose import ATP-binding protein RbsA"/>
    <property type="match status" value="1"/>
</dbReference>
<comment type="similarity">
    <text evidence="2">Belongs to the ABC transporter superfamily.</text>
</comment>
<dbReference type="PANTHER" id="PTHR43790">
    <property type="entry name" value="CARBOHYDRATE TRANSPORT ATP-BINDING PROTEIN MG119-RELATED"/>
    <property type="match status" value="1"/>
</dbReference>
<evidence type="ECO:0000256" key="2">
    <source>
        <dbReference type="ARBA" id="ARBA00005417"/>
    </source>
</evidence>
<evidence type="ECO:0000256" key="4">
    <source>
        <dbReference type="ARBA" id="ARBA00022475"/>
    </source>
</evidence>
<keyword evidence="3" id="KW-0813">Transport</keyword>
<keyword evidence="9" id="KW-1278">Translocase</keyword>
<evidence type="ECO:0000313" key="12">
    <source>
        <dbReference type="EMBL" id="SDB24016.1"/>
    </source>
</evidence>
<gene>
    <name evidence="12" type="ORF">SAMN02982931_01843</name>
</gene>
<dbReference type="PANTHER" id="PTHR43790:SF3">
    <property type="entry name" value="D-ALLOSE IMPORT ATP-BINDING PROTEIN ALSA-RELATED"/>
    <property type="match status" value="1"/>
</dbReference>
<dbReference type="CDD" id="cd03216">
    <property type="entry name" value="ABC_Carb_Monos_I"/>
    <property type="match status" value="1"/>
</dbReference>
<dbReference type="InterPro" id="IPR003439">
    <property type="entry name" value="ABC_transporter-like_ATP-bd"/>
</dbReference>
<dbReference type="SUPFAM" id="SSF52540">
    <property type="entry name" value="P-loop containing nucleoside triphosphate hydrolases"/>
    <property type="match status" value="2"/>
</dbReference>
<keyword evidence="6" id="KW-0677">Repeat</keyword>
<evidence type="ECO:0000256" key="9">
    <source>
        <dbReference type="ARBA" id="ARBA00022967"/>
    </source>
</evidence>
<dbReference type="PROSITE" id="PS50893">
    <property type="entry name" value="ABC_TRANSPORTER_2"/>
    <property type="match status" value="2"/>
</dbReference>
<dbReference type="RefSeq" id="WP_090876109.1">
    <property type="nucleotide sequence ID" value="NZ_FMXQ01000003.1"/>
</dbReference>
<dbReference type="SMART" id="SM00382">
    <property type="entry name" value="AAA"/>
    <property type="match status" value="2"/>
</dbReference>
<dbReference type="GO" id="GO:0016887">
    <property type="term" value="F:ATP hydrolysis activity"/>
    <property type="evidence" value="ECO:0007669"/>
    <property type="project" value="InterPro"/>
</dbReference>
<evidence type="ECO:0000313" key="13">
    <source>
        <dbReference type="Proteomes" id="UP000199071"/>
    </source>
</evidence>
<feature type="domain" description="ABC transporter" evidence="11">
    <location>
        <begin position="258"/>
        <end position="501"/>
    </location>
</feature>
<keyword evidence="8 12" id="KW-0067">ATP-binding</keyword>
<evidence type="ECO:0000256" key="8">
    <source>
        <dbReference type="ARBA" id="ARBA00022840"/>
    </source>
</evidence>
<evidence type="ECO:0000256" key="5">
    <source>
        <dbReference type="ARBA" id="ARBA00022597"/>
    </source>
</evidence>
<dbReference type="Pfam" id="PF00005">
    <property type="entry name" value="ABC_tran"/>
    <property type="match status" value="2"/>
</dbReference>
<evidence type="ECO:0000256" key="3">
    <source>
        <dbReference type="ARBA" id="ARBA00022448"/>
    </source>
</evidence>
<evidence type="ECO:0000259" key="11">
    <source>
        <dbReference type="PROSITE" id="PS50893"/>
    </source>
</evidence>
<protein>
    <submittedName>
        <fullName evidence="12">Monosaccharide ABC transporter ATP-binding protein, CUT2 family (TC 3.A.1.2.-)</fullName>
    </submittedName>
</protein>
<keyword evidence="7" id="KW-0547">Nucleotide-binding</keyword>
<evidence type="ECO:0000256" key="6">
    <source>
        <dbReference type="ARBA" id="ARBA00022737"/>
    </source>
</evidence>